<accession>A0A087E300</accession>
<dbReference type="SUPFAM" id="SSF52540">
    <property type="entry name" value="P-loop containing nucleoside triphosphate hydrolases"/>
    <property type="match status" value="1"/>
</dbReference>
<dbReference type="InterPro" id="IPR050921">
    <property type="entry name" value="T4SS_GSP_E_ATPase"/>
</dbReference>
<feature type="compositionally biased region" description="Low complexity" evidence="2">
    <location>
        <begin position="222"/>
        <end position="232"/>
    </location>
</feature>
<feature type="compositionally biased region" description="Basic and acidic residues" evidence="2">
    <location>
        <begin position="211"/>
        <end position="221"/>
    </location>
</feature>
<evidence type="ECO:0000313" key="4">
    <source>
        <dbReference type="EMBL" id="KFJ02151.1"/>
    </source>
</evidence>
<dbReference type="NCBIfam" id="TIGR01420">
    <property type="entry name" value="pilT_fam"/>
    <property type="match status" value="1"/>
</dbReference>
<evidence type="ECO:0000256" key="1">
    <source>
        <dbReference type="ARBA" id="ARBA00006611"/>
    </source>
</evidence>
<gene>
    <name evidence="4" type="ORF">THER5_0324</name>
</gene>
<dbReference type="Proteomes" id="UP000029003">
    <property type="component" value="Unassembled WGS sequence"/>
</dbReference>
<dbReference type="CDD" id="cd01131">
    <property type="entry name" value="PilT"/>
    <property type="match status" value="1"/>
</dbReference>
<feature type="compositionally biased region" description="Basic and acidic residues" evidence="2">
    <location>
        <begin position="77"/>
        <end position="89"/>
    </location>
</feature>
<dbReference type="PANTHER" id="PTHR30486">
    <property type="entry name" value="TWITCHING MOTILITY PROTEIN PILT"/>
    <property type="match status" value="1"/>
</dbReference>
<evidence type="ECO:0000259" key="3">
    <source>
        <dbReference type="PROSITE" id="PS00662"/>
    </source>
</evidence>
<sequence>MEDDRATEVPEDTSPDDGATADDWNYSNGHLSGLKGITIPSTAPSFGDAGNRGRHYSNENTFDTSDPHMQDLLNLLDKQDEQEQAKETDQAPSQNADPQATAAPAADNDRKSTKNAKREPKKSAWEAAMDHAIAQAAYHRDPNSRASSDAAARYAKETAEAKARADAEAAAKAKAEAEAKAKAEAEARAKAAAEAKAKAEAEAQAQAEAAAKAKAEAEARQKAAAKAKAAAEAAERAKAEAKVKAEAEAQAKQDTHEALFAASSFIDQVEAQARAKAEAAQQAAAEAARAQAEAKAKAEAEARAKAEAEARAKAQEEAQKQARLQTIAAAQAKEQAHLQAIAAQQARQAQAQAYQQFQAQQAALAQAEMQAQGQSRNGMQSNQLAEAQQLQQAQMMQAQRIRQMQQQAVQGQTQGQTTQGATGAQDAQGQTQATAQAGYAQQAAAGGHQLAQTAQQSAINQAQAQTEAAAQRVLDAQNQRSSIDESRLARQRGASNPMAPHGNAPTLEPPTQQQPQTPLVPPANLQAPTFVVPDNKGKDDAVTKERIAKAQLVAQTLYSEHPDADPEFINAIGQLVAFNASDLHLVMGDHPMLRVDGKLVPTPNTSVWDKERTLAAVQVMTTDEELQRFEQELELDVSFAIGDLVRFRVNVYQDRNGVCAALRTIPLEIKTVNQLGLDQRIADLALLPRGLVLVCGPTGSGKSTTLAAIVDKANAERHDHIITIEDPIEFVHRHKNCVVSQREVGTDTLSFAEALKHALREDPDIIMVGELRDLETISTALTAVETGHLVFATLHTQDAGSTVDRLIDVYPENQQQQIRVQVASTLRAVIVQTLLPKASGHGRVPATEVMYATPAISALIREGKTHQVRTQLQSGGDLGMHTLDQDLARLVNRGDVQLDVAEQRCQDRKEFEKLVQSRVAY</sequence>
<feature type="region of interest" description="Disordered" evidence="2">
    <location>
        <begin position="1"/>
        <end position="254"/>
    </location>
</feature>
<evidence type="ECO:0000256" key="2">
    <source>
        <dbReference type="SAM" id="MobiDB-lite"/>
    </source>
</evidence>
<name>A0A087E300_9BIFI</name>
<dbReference type="EMBL" id="JGZT01000007">
    <property type="protein sequence ID" value="KFJ02151.1"/>
    <property type="molecule type" value="Genomic_DNA"/>
</dbReference>
<feature type="region of interest" description="Disordered" evidence="2">
    <location>
        <begin position="470"/>
        <end position="522"/>
    </location>
</feature>
<comment type="caution">
    <text evidence="4">The sequence shown here is derived from an EMBL/GenBank/DDBJ whole genome shotgun (WGS) entry which is preliminary data.</text>
</comment>
<dbReference type="SMART" id="SM00382">
    <property type="entry name" value="AAA"/>
    <property type="match status" value="1"/>
</dbReference>
<dbReference type="PROSITE" id="PS00662">
    <property type="entry name" value="T2SP_E"/>
    <property type="match status" value="1"/>
</dbReference>
<dbReference type="Pfam" id="PF00437">
    <property type="entry name" value="T2SSE"/>
    <property type="match status" value="1"/>
</dbReference>
<reference evidence="4 5" key="1">
    <citation type="submission" date="2014-03" db="EMBL/GenBank/DDBJ databases">
        <title>Genomics of Bifidobacteria.</title>
        <authorList>
            <person name="Ventura M."/>
            <person name="Milani C."/>
            <person name="Lugli G.A."/>
        </authorList>
    </citation>
    <scope>NUCLEOTIDE SEQUENCE [LARGE SCALE GENOMIC DNA]</scope>
    <source>
        <strain evidence="4 5">LMG 21395</strain>
    </source>
</reference>
<dbReference type="InterPro" id="IPR003593">
    <property type="entry name" value="AAA+_ATPase"/>
</dbReference>
<feature type="compositionally biased region" description="Low complexity" evidence="2">
    <location>
        <begin position="94"/>
        <end position="106"/>
    </location>
</feature>
<proteinExistence type="inferred from homology"/>
<dbReference type="Gene3D" id="3.30.450.90">
    <property type="match status" value="1"/>
</dbReference>
<dbReference type="GO" id="GO:0005524">
    <property type="term" value="F:ATP binding"/>
    <property type="evidence" value="ECO:0007669"/>
    <property type="project" value="InterPro"/>
</dbReference>
<dbReference type="InterPro" id="IPR027417">
    <property type="entry name" value="P-loop_NTPase"/>
</dbReference>
<protein>
    <submittedName>
        <fullName evidence="4">Twitching motility protein PilT</fullName>
    </submittedName>
</protein>
<dbReference type="AlphaFoldDB" id="A0A087E300"/>
<feature type="compositionally biased region" description="Basic and acidic residues" evidence="2">
    <location>
        <begin position="154"/>
        <end position="201"/>
    </location>
</feature>
<dbReference type="RefSeq" id="WP_029576837.1">
    <property type="nucleotide sequence ID" value="NZ_JGZT01000007.1"/>
</dbReference>
<feature type="compositionally biased region" description="Basic and acidic residues" evidence="2">
    <location>
        <begin position="107"/>
        <end position="124"/>
    </location>
</feature>
<dbReference type="InterPro" id="IPR006321">
    <property type="entry name" value="PilT/PilU"/>
</dbReference>
<dbReference type="Gene3D" id="3.40.50.300">
    <property type="entry name" value="P-loop containing nucleotide triphosphate hydrolases"/>
    <property type="match status" value="1"/>
</dbReference>
<comment type="similarity">
    <text evidence="1">Belongs to the GSP E family.</text>
</comment>
<feature type="compositionally biased region" description="Basic and acidic residues" evidence="2">
    <location>
        <begin position="233"/>
        <end position="254"/>
    </location>
</feature>
<feature type="compositionally biased region" description="Low complexity" evidence="2">
    <location>
        <begin position="144"/>
        <end position="153"/>
    </location>
</feature>
<feature type="compositionally biased region" description="Low complexity" evidence="2">
    <location>
        <begin position="505"/>
        <end position="517"/>
    </location>
</feature>
<dbReference type="InterPro" id="IPR001482">
    <property type="entry name" value="T2SS/T4SS_dom"/>
</dbReference>
<feature type="domain" description="Bacterial type II secretion system protein E" evidence="3">
    <location>
        <begin position="759"/>
        <end position="773"/>
    </location>
</feature>
<dbReference type="GO" id="GO:0016887">
    <property type="term" value="F:ATP hydrolysis activity"/>
    <property type="evidence" value="ECO:0007669"/>
    <property type="project" value="InterPro"/>
</dbReference>
<organism evidence="4 5">
    <name type="scientific">Bifidobacterium thermacidophilum subsp. thermacidophilum</name>
    <dbReference type="NCBI Taxonomy" id="79262"/>
    <lineage>
        <taxon>Bacteria</taxon>
        <taxon>Bacillati</taxon>
        <taxon>Actinomycetota</taxon>
        <taxon>Actinomycetes</taxon>
        <taxon>Bifidobacteriales</taxon>
        <taxon>Bifidobacteriaceae</taxon>
        <taxon>Bifidobacterium</taxon>
    </lineage>
</organism>
<evidence type="ECO:0000313" key="5">
    <source>
        <dbReference type="Proteomes" id="UP000029003"/>
    </source>
</evidence>